<dbReference type="EMBL" id="LR796871">
    <property type="protein sequence ID" value="CAB4171746.1"/>
    <property type="molecule type" value="Genomic_DNA"/>
</dbReference>
<evidence type="ECO:0000256" key="1">
    <source>
        <dbReference type="SAM" id="Coils"/>
    </source>
</evidence>
<reference evidence="3" key="1">
    <citation type="submission" date="2020-05" db="EMBL/GenBank/DDBJ databases">
        <authorList>
            <person name="Chiriac C."/>
            <person name="Salcher M."/>
            <person name="Ghai R."/>
            <person name="Kavagutti S V."/>
        </authorList>
    </citation>
    <scope>NUCLEOTIDE SEQUENCE</scope>
</reference>
<sequence length="80" mass="8959">MTTSDVDRLYDAVEKLRQEVHMYRADLNGRLRRLEVDAAEAAAREELREAERKNFYARAGLLVACGSVATAIITNAMGNM</sequence>
<organism evidence="3">
    <name type="scientific">uncultured Caudovirales phage</name>
    <dbReference type="NCBI Taxonomy" id="2100421"/>
    <lineage>
        <taxon>Viruses</taxon>
        <taxon>Duplodnaviria</taxon>
        <taxon>Heunggongvirae</taxon>
        <taxon>Uroviricota</taxon>
        <taxon>Caudoviricetes</taxon>
        <taxon>Peduoviridae</taxon>
        <taxon>Maltschvirus</taxon>
        <taxon>Maltschvirus maltsch</taxon>
    </lineage>
</organism>
<keyword evidence="2" id="KW-0812">Transmembrane</keyword>
<keyword evidence="2" id="KW-0472">Membrane</keyword>
<protein>
    <submittedName>
        <fullName evidence="3">Uncharacterized protein</fullName>
    </submittedName>
</protein>
<keyword evidence="2" id="KW-1133">Transmembrane helix</keyword>
<evidence type="ECO:0000256" key="2">
    <source>
        <dbReference type="SAM" id="Phobius"/>
    </source>
</evidence>
<evidence type="ECO:0000313" key="3">
    <source>
        <dbReference type="EMBL" id="CAB4171746.1"/>
    </source>
</evidence>
<keyword evidence="1" id="KW-0175">Coiled coil</keyword>
<proteinExistence type="predicted"/>
<gene>
    <name evidence="3" type="ORF">UFOVP929_17</name>
</gene>
<feature type="coiled-coil region" evidence="1">
    <location>
        <begin position="6"/>
        <end position="53"/>
    </location>
</feature>
<feature type="transmembrane region" description="Helical" evidence="2">
    <location>
        <begin position="55"/>
        <end position="77"/>
    </location>
</feature>
<name>A0A6J5PP49_9CAUD</name>
<accession>A0A6J5PP49</accession>